<evidence type="ECO:0000256" key="1">
    <source>
        <dbReference type="SAM" id="MobiDB-lite"/>
    </source>
</evidence>
<feature type="region of interest" description="Disordered" evidence="1">
    <location>
        <begin position="242"/>
        <end position="281"/>
    </location>
</feature>
<sequence>MRGSGALPLLVLALSVATPCPGATAAARTTTASKGESVRELRRRLVKLGVAREQYKSVLDKEGLVEMLRAAEERAESQERTRWRNRIIWGTAVVAVMVGLVLLAGAEIQFVSGMLWRRGVSPWLSWFTVFLDDLWLSLRGLHGVLALAVVLRAVIELFCALATTSMAVRATCFFLLPRSHTLSRQVLSLTSKVSIFSVPIALGGLGVDLGPLIILTIFRQIGAAVSEYTVLRLSALRWEEDETSHRRRHSQQPMKVSSWKSREDRAPWEEEVEGPSIEDADSPQDFLLRCVLAQDAEDDAVTERGGAMTAPVGSSRRDFLDEGIDRSRSRRSSRSSSHSEVLGETLRRRRGPREESE</sequence>
<feature type="region of interest" description="Disordered" evidence="1">
    <location>
        <begin position="300"/>
        <end position="357"/>
    </location>
</feature>
<keyword evidence="2" id="KW-1133">Transmembrane helix</keyword>
<feature type="transmembrane region" description="Helical" evidence="2">
    <location>
        <begin position="144"/>
        <end position="176"/>
    </location>
</feature>
<protein>
    <recommendedName>
        <fullName evidence="5">Transmembrane protein</fullName>
    </recommendedName>
</protein>
<organism evidence="4">
    <name type="scientific">Rhizochromulina marina</name>
    <dbReference type="NCBI Taxonomy" id="1034831"/>
    <lineage>
        <taxon>Eukaryota</taxon>
        <taxon>Sar</taxon>
        <taxon>Stramenopiles</taxon>
        <taxon>Ochrophyta</taxon>
        <taxon>Dictyochophyceae</taxon>
        <taxon>Rhizochromulinales</taxon>
        <taxon>Rhizochromulina</taxon>
    </lineage>
</organism>
<reference evidence="4" key="1">
    <citation type="submission" date="2021-01" db="EMBL/GenBank/DDBJ databases">
        <authorList>
            <person name="Corre E."/>
            <person name="Pelletier E."/>
            <person name="Niang G."/>
            <person name="Scheremetjew M."/>
            <person name="Finn R."/>
            <person name="Kale V."/>
            <person name="Holt S."/>
            <person name="Cochrane G."/>
            <person name="Meng A."/>
            <person name="Brown T."/>
            <person name="Cohen L."/>
        </authorList>
    </citation>
    <scope>NUCLEOTIDE SEQUENCE</scope>
    <source>
        <strain evidence="4">CCMP1243</strain>
    </source>
</reference>
<feature type="transmembrane region" description="Helical" evidence="2">
    <location>
        <begin position="87"/>
        <end position="108"/>
    </location>
</feature>
<feature type="signal peptide" evidence="3">
    <location>
        <begin position="1"/>
        <end position="25"/>
    </location>
</feature>
<feature type="compositionally biased region" description="Acidic residues" evidence="1">
    <location>
        <begin position="269"/>
        <end position="281"/>
    </location>
</feature>
<keyword evidence="2" id="KW-0472">Membrane</keyword>
<feature type="transmembrane region" description="Helical" evidence="2">
    <location>
        <begin position="196"/>
        <end position="218"/>
    </location>
</feature>
<name>A0A7S2SU74_9STRA</name>
<evidence type="ECO:0008006" key="5">
    <source>
        <dbReference type="Google" id="ProtNLM"/>
    </source>
</evidence>
<keyword evidence="3" id="KW-0732">Signal</keyword>
<evidence type="ECO:0000256" key="2">
    <source>
        <dbReference type="SAM" id="Phobius"/>
    </source>
</evidence>
<proteinExistence type="predicted"/>
<gene>
    <name evidence="4" type="ORF">RMAR1173_LOCUS19270</name>
</gene>
<dbReference type="EMBL" id="HBHJ01029095">
    <property type="protein sequence ID" value="CAD9708279.1"/>
    <property type="molecule type" value="Transcribed_RNA"/>
</dbReference>
<feature type="compositionally biased region" description="Basic and acidic residues" evidence="1">
    <location>
        <begin position="315"/>
        <end position="327"/>
    </location>
</feature>
<keyword evidence="2" id="KW-0812">Transmembrane</keyword>
<evidence type="ECO:0000313" key="4">
    <source>
        <dbReference type="EMBL" id="CAD9708279.1"/>
    </source>
</evidence>
<evidence type="ECO:0000256" key="3">
    <source>
        <dbReference type="SAM" id="SignalP"/>
    </source>
</evidence>
<accession>A0A7S2SU74</accession>
<feature type="chain" id="PRO_5031454735" description="Transmembrane protein" evidence="3">
    <location>
        <begin position="26"/>
        <end position="357"/>
    </location>
</feature>
<dbReference type="AlphaFoldDB" id="A0A7S2SU74"/>